<protein>
    <recommendedName>
        <fullName evidence="4">KIR protein</fullName>
    </recommendedName>
</protein>
<sequence length="250" mass="28566">MVHEEDDETKLYSELVYDILNNGHEHENYEDLAKSLGTKLTESSTVNAWSTTLVNAWDLVSKIKKNDSSDDIICSWFYYWLGNKVHKGTYSGKFSDVMNNVYSALNEVLPGGYCRITETNVNKENFEEKMRMFEYRQDYEPKKEQLQIYHKFCDSGYRDEAKSTQTFSNVNLQCKNDANSKYCTKFEKTYEDYCKKEASSGLVCTPPPTAAASATTIVSSILGVVGLPTIAFFLYKVIIAADERTNNKIH</sequence>
<keyword evidence="1" id="KW-0472">Membrane</keyword>
<proteinExistence type="predicted"/>
<evidence type="ECO:0000313" key="3">
    <source>
        <dbReference type="Proteomes" id="UP000092716"/>
    </source>
</evidence>
<dbReference type="Proteomes" id="UP000092716">
    <property type="component" value="Chromosome 1"/>
</dbReference>
<organism evidence="2 3">
    <name type="scientific">Plasmodium coatneyi</name>
    <dbReference type="NCBI Taxonomy" id="208452"/>
    <lineage>
        <taxon>Eukaryota</taxon>
        <taxon>Sar</taxon>
        <taxon>Alveolata</taxon>
        <taxon>Apicomplexa</taxon>
        <taxon>Aconoidasida</taxon>
        <taxon>Haemosporida</taxon>
        <taxon>Plasmodiidae</taxon>
        <taxon>Plasmodium</taxon>
    </lineage>
</organism>
<dbReference type="VEuPathDB" id="PlasmoDB:PCOAH_00000930"/>
<name>A0A1B1DSH1_9APIC</name>
<dbReference type="InterPro" id="IPR008780">
    <property type="entry name" value="Plasmodium_Vir"/>
</dbReference>
<evidence type="ECO:0000313" key="2">
    <source>
        <dbReference type="EMBL" id="ANQ05730.1"/>
    </source>
</evidence>
<keyword evidence="1" id="KW-0812">Transmembrane</keyword>
<gene>
    <name evidence="2" type="ORF">PCOAH_00000930</name>
</gene>
<dbReference type="AlphaFoldDB" id="A0A1B1DSH1"/>
<dbReference type="EMBL" id="CP016239">
    <property type="protein sequence ID" value="ANQ05730.1"/>
    <property type="molecule type" value="Genomic_DNA"/>
</dbReference>
<evidence type="ECO:0008006" key="4">
    <source>
        <dbReference type="Google" id="ProtNLM"/>
    </source>
</evidence>
<dbReference type="RefSeq" id="XP_019912425.1">
    <property type="nucleotide sequence ID" value="XM_020056910.1"/>
</dbReference>
<evidence type="ECO:0000256" key="1">
    <source>
        <dbReference type="SAM" id="Phobius"/>
    </source>
</evidence>
<dbReference type="GeneID" id="30906812"/>
<reference evidence="3" key="1">
    <citation type="submission" date="2016-06" db="EMBL/GenBank/DDBJ databases">
        <title>First high quality genome sequence of Plasmodium coatneyi using continuous long reads from single molecule, real-time sequencing.</title>
        <authorList>
            <person name="Chien J.-T."/>
            <person name="Pakala S.B."/>
            <person name="Geraldo J.A."/>
            <person name="Lapp S.A."/>
            <person name="Barnwell J.W."/>
            <person name="Kissinger J.C."/>
            <person name="Galinski M.R."/>
            <person name="Humphrey J.C."/>
        </authorList>
    </citation>
    <scope>NUCLEOTIDE SEQUENCE [LARGE SCALE GENOMIC DNA]</scope>
    <source>
        <strain evidence="3">Hackeri</strain>
    </source>
</reference>
<keyword evidence="1" id="KW-1133">Transmembrane helix</keyword>
<dbReference type="KEGG" id="pcot:PCOAH_00000930"/>
<accession>A0A1B1DSH1</accession>
<dbReference type="Pfam" id="PF05795">
    <property type="entry name" value="Plasmodium_Vir"/>
    <property type="match status" value="1"/>
</dbReference>
<keyword evidence="3" id="KW-1185">Reference proteome</keyword>
<feature type="transmembrane region" description="Helical" evidence="1">
    <location>
        <begin position="217"/>
        <end position="238"/>
    </location>
</feature>